<comment type="subcellular location">
    <subcellularLocation>
        <location evidence="1">Cell membrane</location>
        <topology evidence="1">Multi-pass membrane protein</topology>
    </subcellularLocation>
</comment>
<evidence type="ECO:0000256" key="5">
    <source>
        <dbReference type="ARBA" id="ARBA00022475"/>
    </source>
</evidence>
<keyword evidence="7" id="KW-0059">Arsenical resistance</keyword>
<dbReference type="Proteomes" id="UP001220064">
    <property type="component" value="Chromosome"/>
</dbReference>
<dbReference type="PANTHER" id="PTHR43302">
    <property type="entry name" value="TRANSPORTER ARSB-RELATED"/>
    <property type="match status" value="1"/>
</dbReference>
<feature type="transmembrane region" description="Helical" evidence="10">
    <location>
        <begin position="164"/>
        <end position="183"/>
    </location>
</feature>
<evidence type="ECO:0000256" key="4">
    <source>
        <dbReference type="ARBA" id="ARBA00022448"/>
    </source>
</evidence>
<keyword evidence="5" id="KW-1003">Cell membrane</keyword>
<evidence type="ECO:0000313" key="12">
    <source>
        <dbReference type="EMBL" id="WCZ32035.1"/>
    </source>
</evidence>
<evidence type="ECO:0000256" key="7">
    <source>
        <dbReference type="ARBA" id="ARBA00022849"/>
    </source>
</evidence>
<dbReference type="InterPro" id="IPR000802">
    <property type="entry name" value="Arsenical_pump_ArsB"/>
</dbReference>
<evidence type="ECO:0000313" key="13">
    <source>
        <dbReference type="Proteomes" id="UP001220064"/>
    </source>
</evidence>
<keyword evidence="9 10" id="KW-0472">Membrane</keyword>
<keyword evidence="8 10" id="KW-1133">Transmembrane helix</keyword>
<comment type="similarity">
    <text evidence="2">Belongs to the ArsB family.</text>
</comment>
<evidence type="ECO:0000256" key="8">
    <source>
        <dbReference type="ARBA" id="ARBA00022989"/>
    </source>
</evidence>
<organism evidence="12 13">
    <name type="scientific">Corynebacterium massiliense DSM 45435</name>
    <dbReference type="NCBI Taxonomy" id="1121364"/>
    <lineage>
        <taxon>Bacteria</taxon>
        <taxon>Bacillati</taxon>
        <taxon>Actinomycetota</taxon>
        <taxon>Actinomycetes</taxon>
        <taxon>Mycobacteriales</taxon>
        <taxon>Corynebacteriaceae</taxon>
        <taxon>Corynebacterium</taxon>
    </lineage>
</organism>
<feature type="transmembrane region" description="Helical" evidence="10">
    <location>
        <begin position="117"/>
        <end position="137"/>
    </location>
</feature>
<protein>
    <submittedName>
        <fullName evidence="12">Arsenical pump membrane protein</fullName>
    </submittedName>
</protein>
<evidence type="ECO:0000259" key="11">
    <source>
        <dbReference type="Pfam" id="PF03600"/>
    </source>
</evidence>
<feature type="transmembrane region" description="Helical" evidence="10">
    <location>
        <begin position="330"/>
        <end position="354"/>
    </location>
</feature>
<dbReference type="RefSeq" id="WP_022863636.1">
    <property type="nucleotide sequence ID" value="NZ_ATVG01000013.1"/>
</dbReference>
<evidence type="ECO:0000256" key="9">
    <source>
        <dbReference type="ARBA" id="ARBA00023136"/>
    </source>
</evidence>
<dbReference type="InterPro" id="IPR004680">
    <property type="entry name" value="Cit_transptr-like_dom"/>
</dbReference>
<gene>
    <name evidence="12" type="primary">arsB</name>
    <name evidence="12" type="ORF">CMASS_02885</name>
</gene>
<feature type="transmembrane region" description="Helical" evidence="10">
    <location>
        <begin position="257"/>
        <end position="276"/>
    </location>
</feature>
<sequence>MPPRSTRLLSAVLVAGGVALTAVEASAAASLAARLAPVLAFVAALSVVVNIASQLGVFHVVAGGIDRLTPSACGSAVAASWVVVLTAAATIFLSLDTAALLVTPLAVLVARRHRLPVLPMALAVVWVANIGSLLLPVSNLTNLLAEGGGYFSSTADFFTQAHRVGFAALAVALVAVGAAFAASRGRVTSGASMSGAAISGASSRSARWALVILAVLIPALFLPVPYWVPAGAAAGLMALVCWAGGPDERQALRWSLIPWNSLLLTAAMSVLATLAITLVGAEHLRALIPATGGARLFAVGGLGAVSANVLNNLPAYFLVEPAAEDVRGALALLVGVNAGAIVTPWASLATLLWHDQLARSGVTVRWSSYVMYGLMLAPFAVGLPIAALL</sequence>
<evidence type="ECO:0000256" key="2">
    <source>
        <dbReference type="ARBA" id="ARBA00006433"/>
    </source>
</evidence>
<dbReference type="Pfam" id="PF03600">
    <property type="entry name" value="CitMHS"/>
    <property type="match status" value="1"/>
</dbReference>
<dbReference type="PANTHER" id="PTHR43302:SF5">
    <property type="entry name" value="TRANSPORTER ARSB-RELATED"/>
    <property type="match status" value="1"/>
</dbReference>
<feature type="transmembrane region" description="Helical" evidence="10">
    <location>
        <begin position="35"/>
        <end position="61"/>
    </location>
</feature>
<feature type="transmembrane region" description="Helical" evidence="10">
    <location>
        <begin position="91"/>
        <end position="110"/>
    </location>
</feature>
<evidence type="ECO:0000256" key="6">
    <source>
        <dbReference type="ARBA" id="ARBA00022692"/>
    </source>
</evidence>
<feature type="domain" description="Citrate transporter-like" evidence="11">
    <location>
        <begin position="11"/>
        <end position="323"/>
    </location>
</feature>
<dbReference type="EMBL" id="CP063189">
    <property type="protein sequence ID" value="WCZ32035.1"/>
    <property type="molecule type" value="Genomic_DNA"/>
</dbReference>
<keyword evidence="6 10" id="KW-0812">Transmembrane</keyword>
<name>A0ABY7U5S3_9CORY</name>
<reference evidence="12 13" key="1">
    <citation type="submission" date="2020-10" db="EMBL/GenBank/DDBJ databases">
        <title>Complete genome sequence of Corynebacterium massiliense DSM 45435, type strain of Corynebacterium massiliense.</title>
        <authorList>
            <person name="Busche T."/>
            <person name="Kalinowski J."/>
            <person name="Ruckert C."/>
        </authorList>
    </citation>
    <scope>NUCLEOTIDE SEQUENCE [LARGE SCALE GENOMIC DNA]</scope>
    <source>
        <strain evidence="12 13">DSM 45435</strain>
    </source>
</reference>
<proteinExistence type="inferred from homology"/>
<evidence type="ECO:0000256" key="10">
    <source>
        <dbReference type="SAM" id="Phobius"/>
    </source>
</evidence>
<keyword evidence="4" id="KW-0813">Transport</keyword>
<accession>A0ABY7U5S3</accession>
<evidence type="ECO:0000256" key="1">
    <source>
        <dbReference type="ARBA" id="ARBA00004651"/>
    </source>
</evidence>
<evidence type="ECO:0000256" key="3">
    <source>
        <dbReference type="ARBA" id="ARBA00009843"/>
    </source>
</evidence>
<comment type="similarity">
    <text evidence="3">Belongs to the CitM (TC 2.A.11) transporter family.</text>
</comment>
<feature type="transmembrane region" description="Helical" evidence="10">
    <location>
        <begin position="204"/>
        <end position="221"/>
    </location>
</feature>
<keyword evidence="13" id="KW-1185">Reference proteome</keyword>
<feature type="transmembrane region" description="Helical" evidence="10">
    <location>
        <begin position="366"/>
        <end position="388"/>
    </location>
</feature>
<dbReference type="PRINTS" id="PR00758">
    <property type="entry name" value="ARSENICPUMP"/>
</dbReference>
<feature type="transmembrane region" description="Helical" evidence="10">
    <location>
        <begin position="296"/>
        <end position="318"/>
    </location>
</feature>